<accession>A0A423WVK8</accession>
<sequence length="155" mass="17272">MQFKIATITAAMPFIGTALGHCYKGGMKWSDIGTTDDINKALDGICDILWDKYYVGETARDSEAKTQLETSQMWRCLHVNDHGLHFSWRVDQVPKSQDYAWISKDECVDIGQRAVAQCGEHGGDDLDIFSGPTGDGGDYVEVNVRADPQWATYEC</sequence>
<keyword evidence="2" id="KW-1185">Reference proteome</keyword>
<reference evidence="1 2" key="1">
    <citation type="submission" date="2015-09" db="EMBL/GenBank/DDBJ databases">
        <title>Host preference determinants of Valsa canker pathogens revealed by comparative genomics.</title>
        <authorList>
            <person name="Yin Z."/>
            <person name="Huang L."/>
        </authorList>
    </citation>
    <scope>NUCLEOTIDE SEQUENCE [LARGE SCALE GENOMIC DNA]</scope>
    <source>
        <strain evidence="1 2">SXYLt</strain>
    </source>
</reference>
<evidence type="ECO:0008006" key="3">
    <source>
        <dbReference type="Google" id="ProtNLM"/>
    </source>
</evidence>
<dbReference type="OrthoDB" id="5224438at2759"/>
<dbReference type="AlphaFoldDB" id="A0A423WVK8"/>
<comment type="caution">
    <text evidence="1">The sequence shown here is derived from an EMBL/GenBank/DDBJ whole genome shotgun (WGS) entry which is preliminary data.</text>
</comment>
<dbReference type="EMBL" id="LKEB01000038">
    <property type="protein sequence ID" value="ROW07500.1"/>
    <property type="molecule type" value="Genomic_DNA"/>
</dbReference>
<dbReference type="Proteomes" id="UP000285146">
    <property type="component" value="Unassembled WGS sequence"/>
</dbReference>
<proteinExistence type="predicted"/>
<dbReference type="InParanoid" id="A0A423WVK8"/>
<gene>
    <name evidence="1" type="ORF">VPNG_07095</name>
</gene>
<protein>
    <recommendedName>
        <fullName evidence="3">Ecp2 effector protein domain-containing protein</fullName>
    </recommendedName>
</protein>
<organism evidence="1 2">
    <name type="scientific">Cytospora leucostoma</name>
    <dbReference type="NCBI Taxonomy" id="1230097"/>
    <lineage>
        <taxon>Eukaryota</taxon>
        <taxon>Fungi</taxon>
        <taxon>Dikarya</taxon>
        <taxon>Ascomycota</taxon>
        <taxon>Pezizomycotina</taxon>
        <taxon>Sordariomycetes</taxon>
        <taxon>Sordariomycetidae</taxon>
        <taxon>Diaporthales</taxon>
        <taxon>Cytosporaceae</taxon>
        <taxon>Cytospora</taxon>
    </lineage>
</organism>
<evidence type="ECO:0000313" key="2">
    <source>
        <dbReference type="Proteomes" id="UP000285146"/>
    </source>
</evidence>
<name>A0A423WVK8_9PEZI</name>
<evidence type="ECO:0000313" key="1">
    <source>
        <dbReference type="EMBL" id="ROW07500.1"/>
    </source>
</evidence>